<organism evidence="2 3">
    <name type="scientific">Datura stramonium</name>
    <name type="common">Jimsonweed</name>
    <name type="synonym">Common thornapple</name>
    <dbReference type="NCBI Taxonomy" id="4076"/>
    <lineage>
        <taxon>Eukaryota</taxon>
        <taxon>Viridiplantae</taxon>
        <taxon>Streptophyta</taxon>
        <taxon>Embryophyta</taxon>
        <taxon>Tracheophyta</taxon>
        <taxon>Spermatophyta</taxon>
        <taxon>Magnoliopsida</taxon>
        <taxon>eudicotyledons</taxon>
        <taxon>Gunneridae</taxon>
        <taxon>Pentapetalae</taxon>
        <taxon>asterids</taxon>
        <taxon>lamiids</taxon>
        <taxon>Solanales</taxon>
        <taxon>Solanaceae</taxon>
        <taxon>Solanoideae</taxon>
        <taxon>Datureae</taxon>
        <taxon>Datura</taxon>
    </lineage>
</organism>
<feature type="region of interest" description="Disordered" evidence="1">
    <location>
        <begin position="276"/>
        <end position="308"/>
    </location>
</feature>
<reference evidence="2 3" key="1">
    <citation type="journal article" date="2021" name="BMC Genomics">
        <title>Datura genome reveals duplications of psychoactive alkaloid biosynthetic genes and high mutation rate following tissue culture.</title>
        <authorList>
            <person name="Rajewski A."/>
            <person name="Carter-House D."/>
            <person name="Stajich J."/>
            <person name="Litt A."/>
        </authorList>
    </citation>
    <scope>NUCLEOTIDE SEQUENCE [LARGE SCALE GENOMIC DNA]</scope>
    <source>
        <strain evidence="2">AR-01</strain>
    </source>
</reference>
<evidence type="ECO:0000313" key="3">
    <source>
        <dbReference type="Proteomes" id="UP000823775"/>
    </source>
</evidence>
<evidence type="ECO:0000313" key="2">
    <source>
        <dbReference type="EMBL" id="MCE5165763.1"/>
    </source>
</evidence>
<proteinExistence type="predicted"/>
<evidence type="ECO:0000256" key="1">
    <source>
        <dbReference type="SAM" id="MobiDB-lite"/>
    </source>
</evidence>
<protein>
    <submittedName>
        <fullName evidence="2">Uncharacterized protein</fullName>
    </submittedName>
</protein>
<sequence>MDHLASRLLEDVKSYLSLKNDYVAIMTEEKMFEYRDSLLKNLHDLPNNGKYKVDYAGEYYEEYDVSQCSSKITSLLIDIIPVEMEVLYICTSKLKESRSTELEGFVKKILKASPRIPQNYLILIQGRMAGELAVSAPTQSINVMMELLLIFLTDIAKHFIHRDKLNDMLVHVGVLTREISILVSKLLESSDTINEEDFSAPGFLQKIEQMKGDLRQIFLRAPESSQLHFPKDDDVAYEAEHVTNSILVRDNALSHLIFSLPIFIDKIKLTVEEVTSLEPEEDITNKNGNQVDAKSSEEPAESNSSSFGEVTVGHEEEAAWIIDQLFDEQESELDVISILRMPRLGKTTLANKKILNQVTGSKDKESAGDKDDLAEDLREALYDKGTSSSWMMCGILQQGRC</sequence>
<dbReference type="PANTHER" id="PTHR19338:SF70">
    <property type="entry name" value="NB-ARC DOMAIN-CONTAINING PROTEIN"/>
    <property type="match status" value="1"/>
</dbReference>
<gene>
    <name evidence="2" type="ORF">HAX54_012095</name>
</gene>
<comment type="caution">
    <text evidence="2">The sequence shown here is derived from an EMBL/GenBank/DDBJ whole genome shotgun (WGS) entry which is preliminary data.</text>
</comment>
<dbReference type="Proteomes" id="UP000823775">
    <property type="component" value="Unassembled WGS sequence"/>
</dbReference>
<name>A0ABS8Y0X4_DATST</name>
<keyword evidence="3" id="KW-1185">Reference proteome</keyword>
<dbReference type="EMBL" id="JACEIK010016998">
    <property type="protein sequence ID" value="MCE5165763.1"/>
    <property type="molecule type" value="Genomic_DNA"/>
</dbReference>
<accession>A0ABS8Y0X4</accession>
<dbReference type="PANTHER" id="PTHR19338">
    <property type="entry name" value="TRANSLOCASE OF INNER MITOCHONDRIAL MEMBRANE 13 HOMOLOG"/>
    <property type="match status" value="1"/>
</dbReference>